<dbReference type="InterPro" id="IPR015797">
    <property type="entry name" value="NUDIX_hydrolase-like_dom_sf"/>
</dbReference>
<dbReference type="InterPro" id="IPR020084">
    <property type="entry name" value="NUDIX_hydrolase_CS"/>
</dbReference>
<evidence type="ECO:0000313" key="6">
    <source>
        <dbReference type="EMBL" id="GBF56815.1"/>
    </source>
</evidence>
<gene>
    <name evidence="6" type="primary">rppH_1</name>
    <name evidence="4" type="synonym">nudH</name>
    <name evidence="4" type="synonym">rppH</name>
    <name evidence="6" type="ORF">PbB2_00472</name>
</gene>
<dbReference type="OrthoDB" id="9816040at2"/>
<evidence type="ECO:0000313" key="7">
    <source>
        <dbReference type="Proteomes" id="UP000245086"/>
    </source>
</evidence>
<comment type="function">
    <text evidence="4">Accelerates the degradation of transcripts by removing pyrophosphate from the 5'-end of triphosphorylated RNA, leading to a more labile monophosphorylated state that can stimulate subsequent ribonuclease cleavage.</text>
</comment>
<dbReference type="SUPFAM" id="SSF55811">
    <property type="entry name" value="Nudix"/>
    <property type="match status" value="1"/>
</dbReference>
<dbReference type="NCBIfam" id="NF001938">
    <property type="entry name" value="PRK00714.1-5"/>
    <property type="match status" value="1"/>
</dbReference>
<dbReference type="GO" id="GO:0034432">
    <property type="term" value="F:bis(5'-adenosyl)-pentaphosphatase activity"/>
    <property type="evidence" value="ECO:0007669"/>
    <property type="project" value="TreeGrafter"/>
</dbReference>
<keyword evidence="3 4" id="KW-0378">Hydrolase</keyword>
<dbReference type="PANTHER" id="PTHR11839:SF22">
    <property type="entry name" value="NUDIX HYDROLASE 26, CHLOROPLASTIC"/>
    <property type="match status" value="1"/>
</dbReference>
<comment type="cofactor">
    <cofactor evidence="1">
        <name>Mn(2+)</name>
        <dbReference type="ChEBI" id="CHEBI:29035"/>
    </cofactor>
</comment>
<comment type="cofactor">
    <cofactor evidence="4">
        <name>a divalent metal cation</name>
        <dbReference type="ChEBI" id="CHEBI:60240"/>
    </cofactor>
</comment>
<dbReference type="RefSeq" id="WP_108983664.1">
    <property type="nucleotide sequence ID" value="NZ_BFBR01000001.1"/>
</dbReference>
<feature type="domain" description="Nudix hydrolase" evidence="5">
    <location>
        <begin position="12"/>
        <end position="157"/>
    </location>
</feature>
<protein>
    <recommendedName>
        <fullName evidence="4">RNA pyrophosphohydrolase</fullName>
        <ecNumber evidence="4">3.6.1.-</ecNumber>
    </recommendedName>
    <alternativeName>
        <fullName evidence="4">(Di)nucleoside polyphosphate hydrolase</fullName>
    </alternativeName>
</protein>
<dbReference type="GO" id="GO:0006753">
    <property type="term" value="P:nucleoside phosphate metabolic process"/>
    <property type="evidence" value="ECO:0007669"/>
    <property type="project" value="TreeGrafter"/>
</dbReference>
<dbReference type="PROSITE" id="PS51462">
    <property type="entry name" value="NUDIX"/>
    <property type="match status" value="1"/>
</dbReference>
<dbReference type="PROSITE" id="PS00893">
    <property type="entry name" value="NUDIX_BOX"/>
    <property type="match status" value="1"/>
</dbReference>
<evidence type="ECO:0000256" key="2">
    <source>
        <dbReference type="ARBA" id="ARBA00001946"/>
    </source>
</evidence>
<dbReference type="InterPro" id="IPR000086">
    <property type="entry name" value="NUDIX_hydrolase_dom"/>
</dbReference>
<dbReference type="GO" id="GO:0019693">
    <property type="term" value="P:ribose phosphate metabolic process"/>
    <property type="evidence" value="ECO:0007669"/>
    <property type="project" value="TreeGrafter"/>
</dbReference>
<accession>A0A2P2E6W7</accession>
<comment type="similarity">
    <text evidence="4">Belongs to the Nudix hydrolase family. RppH subfamily.</text>
</comment>
<dbReference type="CDD" id="cd03671">
    <property type="entry name" value="NUDIX_Ap4A_hydrolase_plant_like"/>
    <property type="match status" value="1"/>
</dbReference>
<evidence type="ECO:0000256" key="4">
    <source>
        <dbReference type="HAMAP-Rule" id="MF_00298"/>
    </source>
</evidence>
<name>A0A2P2E6W7_9PROT</name>
<evidence type="ECO:0000259" key="5">
    <source>
        <dbReference type="PROSITE" id="PS51462"/>
    </source>
</evidence>
<dbReference type="AlphaFoldDB" id="A0A2P2E6W7"/>
<dbReference type="Proteomes" id="UP000245086">
    <property type="component" value="Unassembled WGS sequence"/>
</dbReference>
<dbReference type="InterPro" id="IPR022927">
    <property type="entry name" value="RppH"/>
</dbReference>
<evidence type="ECO:0000256" key="1">
    <source>
        <dbReference type="ARBA" id="ARBA00001936"/>
    </source>
</evidence>
<proteinExistence type="inferred from homology"/>
<dbReference type="Pfam" id="PF00293">
    <property type="entry name" value="NUDIX"/>
    <property type="match status" value="1"/>
</dbReference>
<reference evidence="6 7" key="1">
    <citation type="journal article" date="2018" name="Genome Announc.">
        <title>Draft Genome Sequence of "Candidatus Phycosocius bacilliformis," an Alphaproteobacterial Ectosymbiont of the Hydrocarbon-Producing Green Alga Botryococcus braunii.</title>
        <authorList>
            <person name="Tanabe Y."/>
            <person name="Yamaguchi H."/>
            <person name="Watanabe M.M."/>
        </authorList>
    </citation>
    <scope>NUCLEOTIDE SEQUENCE [LARGE SCALE GENOMIC DNA]</scope>
    <source>
        <strain evidence="6 7">BOTRYCO-2</strain>
    </source>
</reference>
<comment type="caution">
    <text evidence="6">The sequence shown here is derived from an EMBL/GenBank/DDBJ whole genome shotgun (WGS) entry which is preliminary data.</text>
</comment>
<dbReference type="GO" id="GO:0008893">
    <property type="term" value="F:guanosine-3',5'-bis(diphosphate) 3'-diphosphatase activity"/>
    <property type="evidence" value="ECO:0007669"/>
    <property type="project" value="TreeGrafter"/>
</dbReference>
<dbReference type="Gene3D" id="3.90.79.10">
    <property type="entry name" value="Nucleoside Triphosphate Pyrophosphohydrolase"/>
    <property type="match status" value="1"/>
</dbReference>
<dbReference type="EMBL" id="BFBR01000001">
    <property type="protein sequence ID" value="GBF56815.1"/>
    <property type="molecule type" value="Genomic_DNA"/>
</dbReference>
<dbReference type="HAMAP" id="MF_00298">
    <property type="entry name" value="Nudix_RppH"/>
    <property type="match status" value="1"/>
</dbReference>
<feature type="short sequence motif" description="Nudix box" evidence="4">
    <location>
        <begin position="47"/>
        <end position="68"/>
    </location>
</feature>
<evidence type="ECO:0000256" key="3">
    <source>
        <dbReference type="ARBA" id="ARBA00022801"/>
    </source>
</evidence>
<dbReference type="PANTHER" id="PTHR11839">
    <property type="entry name" value="UDP/ADP-SUGAR PYROPHOSPHATASE"/>
    <property type="match status" value="1"/>
</dbReference>
<organism evidence="6 7">
    <name type="scientific">Candidatus Phycosocius bacilliformis</name>
    <dbReference type="NCBI Taxonomy" id="1445552"/>
    <lineage>
        <taxon>Bacteria</taxon>
        <taxon>Pseudomonadati</taxon>
        <taxon>Pseudomonadota</taxon>
        <taxon>Alphaproteobacteria</taxon>
        <taxon>Caulobacterales</taxon>
        <taxon>Caulobacterales incertae sedis</taxon>
        <taxon>Candidatus Phycosocius</taxon>
    </lineage>
</organism>
<keyword evidence="7" id="KW-1185">Reference proteome</keyword>
<dbReference type="PRINTS" id="PR00502">
    <property type="entry name" value="NUDIXFAMILY"/>
</dbReference>
<dbReference type="EC" id="3.6.1.-" evidence="4"/>
<sequence>MSTESIPAPPEGYRPNVGILLFDMRGLVWIGKRKGFNGQHAWQAPQGGIDRHEDIEAAALRELSEETGIGPALVSIIGHTQAWLTYDFPPEMQRGKYRRNKGQAQIWYALRFLGSDRDVKLNAHKQVEFDAWRWERLETLPDLVVPFKRDVYRQIVQDFGHLAAG</sequence>
<dbReference type="InterPro" id="IPR020476">
    <property type="entry name" value="Nudix_hydrolase"/>
</dbReference>
<comment type="cofactor">
    <cofactor evidence="2">
        <name>Mg(2+)</name>
        <dbReference type="ChEBI" id="CHEBI:18420"/>
    </cofactor>
</comment>